<dbReference type="RefSeq" id="WP_175107206.1">
    <property type="nucleotide sequence ID" value="NZ_CADIKM010000031.1"/>
</dbReference>
<gene>
    <name evidence="2" type="ORF">LMG28138_04572</name>
</gene>
<keyword evidence="3" id="KW-1185">Reference proteome</keyword>
<accession>A0A6S7BHN3</accession>
<evidence type="ECO:0000313" key="2">
    <source>
        <dbReference type="EMBL" id="CAB3799003.1"/>
    </source>
</evidence>
<protein>
    <submittedName>
        <fullName evidence="2">Uncharacterized protein</fullName>
    </submittedName>
</protein>
<name>A0A6S7BHN3_9BURK</name>
<keyword evidence="1" id="KW-0472">Membrane</keyword>
<reference evidence="2 3" key="1">
    <citation type="submission" date="2020-04" db="EMBL/GenBank/DDBJ databases">
        <authorList>
            <person name="De Canck E."/>
        </authorList>
    </citation>
    <scope>NUCLEOTIDE SEQUENCE [LARGE SCALE GENOMIC DNA]</scope>
    <source>
        <strain evidence="2 3">LMG 28138</strain>
    </source>
</reference>
<evidence type="ECO:0000256" key="1">
    <source>
        <dbReference type="SAM" id="Phobius"/>
    </source>
</evidence>
<proteinExistence type="predicted"/>
<keyword evidence="1" id="KW-1133">Transmembrane helix</keyword>
<evidence type="ECO:0000313" key="3">
    <source>
        <dbReference type="Proteomes" id="UP000494115"/>
    </source>
</evidence>
<sequence>MGDFNSYIFFAAAAGLVAVAIAIAVISAFLHLREGASVSSTRPIKPVVPDAAAKERGLAQTDDGIIS</sequence>
<organism evidence="2 3">
    <name type="scientific">Pararobbsia alpina</name>
    <dbReference type="NCBI Taxonomy" id="621374"/>
    <lineage>
        <taxon>Bacteria</taxon>
        <taxon>Pseudomonadati</taxon>
        <taxon>Pseudomonadota</taxon>
        <taxon>Betaproteobacteria</taxon>
        <taxon>Burkholderiales</taxon>
        <taxon>Burkholderiaceae</taxon>
        <taxon>Pararobbsia</taxon>
    </lineage>
</organism>
<keyword evidence="1" id="KW-0812">Transmembrane</keyword>
<dbReference type="Proteomes" id="UP000494115">
    <property type="component" value="Unassembled WGS sequence"/>
</dbReference>
<dbReference type="EMBL" id="CADIKM010000031">
    <property type="protein sequence ID" value="CAB3799003.1"/>
    <property type="molecule type" value="Genomic_DNA"/>
</dbReference>
<dbReference type="AlphaFoldDB" id="A0A6S7BHN3"/>
<feature type="transmembrane region" description="Helical" evidence="1">
    <location>
        <begin position="6"/>
        <end position="32"/>
    </location>
</feature>